<dbReference type="InterPro" id="IPR001478">
    <property type="entry name" value="PDZ"/>
</dbReference>
<dbReference type="EC" id="3.4.21.108" evidence="6"/>
<dbReference type="Gene3D" id="2.40.10.10">
    <property type="entry name" value="Trypsin-like serine proteases"/>
    <property type="match status" value="2"/>
</dbReference>
<dbReference type="InterPro" id="IPR001940">
    <property type="entry name" value="Peptidase_S1C"/>
</dbReference>
<evidence type="ECO:0000256" key="3">
    <source>
        <dbReference type="ARBA" id="ARBA00022801"/>
    </source>
</evidence>
<proteinExistence type="inferred from homology"/>
<feature type="domain" description="PDZ" evidence="5">
    <location>
        <begin position="314"/>
        <end position="411"/>
    </location>
</feature>
<keyword evidence="7" id="KW-1185">Reference proteome</keyword>
<dbReference type="InterPro" id="IPR043504">
    <property type="entry name" value="Peptidase_S1_PA_chymotrypsin"/>
</dbReference>
<dbReference type="EMBL" id="CP002659">
    <property type="protein sequence ID" value="AEC02168.1"/>
    <property type="molecule type" value="Genomic_DNA"/>
</dbReference>
<feature type="transmembrane region" description="Helical" evidence="4">
    <location>
        <begin position="12"/>
        <end position="34"/>
    </location>
</feature>
<organism evidence="6 7">
    <name type="scientific">Parasphaerochaeta coccoides (strain ATCC BAA-1237 / DSM 17374 / SPN1)</name>
    <name type="common">Sphaerochaeta coccoides</name>
    <dbReference type="NCBI Taxonomy" id="760011"/>
    <lineage>
        <taxon>Bacteria</taxon>
        <taxon>Pseudomonadati</taxon>
        <taxon>Spirochaetota</taxon>
        <taxon>Spirochaetia</taxon>
        <taxon>Spirochaetales</taxon>
        <taxon>Sphaerochaetaceae</taxon>
        <taxon>Parasphaerochaeta</taxon>
    </lineage>
</organism>
<keyword evidence="4" id="KW-0472">Membrane</keyword>
<dbReference type="InterPro" id="IPR036034">
    <property type="entry name" value="PDZ_sf"/>
</dbReference>
<evidence type="ECO:0000256" key="4">
    <source>
        <dbReference type="SAM" id="Phobius"/>
    </source>
</evidence>
<dbReference type="Pfam" id="PF13180">
    <property type="entry name" value="PDZ_2"/>
    <property type="match status" value="1"/>
</dbReference>
<gene>
    <name evidence="6" type="ordered locus">Spico_0944</name>
</gene>
<keyword evidence="4" id="KW-0812">Transmembrane</keyword>
<reference evidence="7" key="1">
    <citation type="submission" date="2011-04" db="EMBL/GenBank/DDBJ databases">
        <title>The complete genome of Spirochaeta coccoides DSM 17374.</title>
        <authorList>
            <person name="Lucas S."/>
            <person name="Copeland A."/>
            <person name="Lapidus A."/>
            <person name="Bruce D."/>
            <person name="Goodwin L."/>
            <person name="Pitluck S."/>
            <person name="Peters L."/>
            <person name="Kyrpides N."/>
            <person name="Mavromatis K."/>
            <person name="Pagani I."/>
            <person name="Ivanova N."/>
            <person name="Ovchinnikova G."/>
            <person name="Lu M."/>
            <person name="Detter J.C."/>
            <person name="Tapia R."/>
            <person name="Han C."/>
            <person name="Land M."/>
            <person name="Hauser L."/>
            <person name="Markowitz V."/>
            <person name="Cheng J.-F."/>
            <person name="Hugenholtz P."/>
            <person name="Woyke T."/>
            <person name="Wu D."/>
            <person name="Spring S."/>
            <person name="Schroeder M."/>
            <person name="Brambilla E."/>
            <person name="Klenk H.-P."/>
            <person name="Eisen J.A."/>
        </authorList>
    </citation>
    <scope>NUCLEOTIDE SEQUENCE [LARGE SCALE GENOMIC DNA]</scope>
    <source>
        <strain evidence="7">ATCC BAA-1237 / DSM 17374 / SPN1</strain>
    </source>
</reference>
<comment type="similarity">
    <text evidence="1">Belongs to the peptidase S1C family.</text>
</comment>
<dbReference type="AlphaFoldDB" id="F4GIN4"/>
<dbReference type="STRING" id="760011.Spico_0944"/>
<dbReference type="HOGENOM" id="CLU_020120_2_0_12"/>
<dbReference type="PANTHER" id="PTHR43343:SF3">
    <property type="entry name" value="PROTEASE DO-LIKE 8, CHLOROPLASTIC"/>
    <property type="match status" value="1"/>
</dbReference>
<dbReference type="InterPro" id="IPR009003">
    <property type="entry name" value="Peptidase_S1_PA"/>
</dbReference>
<evidence type="ECO:0000313" key="6">
    <source>
        <dbReference type="EMBL" id="AEC02168.1"/>
    </source>
</evidence>
<accession>F4GIN4</accession>
<evidence type="ECO:0000259" key="5">
    <source>
        <dbReference type="SMART" id="SM00228"/>
    </source>
</evidence>
<dbReference type="SMART" id="SM00228">
    <property type="entry name" value="PDZ"/>
    <property type="match status" value="1"/>
</dbReference>
<dbReference type="SUPFAM" id="SSF50494">
    <property type="entry name" value="Trypsin-like serine proteases"/>
    <property type="match status" value="1"/>
</dbReference>
<dbReference type="PRINTS" id="PR00834">
    <property type="entry name" value="PROTEASES2C"/>
</dbReference>
<keyword evidence="3 6" id="KW-0378">Hydrolase</keyword>
<dbReference type="KEGG" id="scc:Spico_0944"/>
<dbReference type="eggNOG" id="COG0265">
    <property type="taxonomic scope" value="Bacteria"/>
</dbReference>
<keyword evidence="2" id="KW-0645">Protease</keyword>
<dbReference type="Proteomes" id="UP000007939">
    <property type="component" value="Chromosome"/>
</dbReference>
<evidence type="ECO:0000256" key="1">
    <source>
        <dbReference type="ARBA" id="ARBA00010541"/>
    </source>
</evidence>
<dbReference type="SUPFAM" id="SSF50156">
    <property type="entry name" value="PDZ domain-like"/>
    <property type="match status" value="1"/>
</dbReference>
<name>F4GIN4_PARC1</name>
<evidence type="ECO:0000313" key="7">
    <source>
        <dbReference type="Proteomes" id="UP000007939"/>
    </source>
</evidence>
<dbReference type="Pfam" id="PF13365">
    <property type="entry name" value="Trypsin_2"/>
    <property type="match status" value="1"/>
</dbReference>
<dbReference type="GO" id="GO:0004252">
    <property type="term" value="F:serine-type endopeptidase activity"/>
    <property type="evidence" value="ECO:0007669"/>
    <property type="project" value="InterPro"/>
</dbReference>
<evidence type="ECO:0000256" key="2">
    <source>
        <dbReference type="ARBA" id="ARBA00022670"/>
    </source>
</evidence>
<keyword evidence="4" id="KW-1133">Transmembrane helix</keyword>
<sequence>MVDISRSWRRSRVLRITLIALGGALLMALAVLIFRWTVAISRQSADEQLRAALSKVLETNGERGLLEMAGVPVNDIFYGDSGVTLFQGGEASWNYSADELQNIAVYEKVNRSVVHITTIIGNTAGFLNMVPDQGMGSGVILSKTGYILTNTHVIEDAASLSVRLHDGTSVPARLVGMDQENDLAVIKIEPTEQMSLMPIVFGSSANVKVGQKVIAIGNPFGYDRTMTIGTISGLGRPVSDGKGQVIMGMLQTDAAINPGNSGGPLLNSKGEMIGINTSMYSVSSGAQGISFAIPIDTAIAAIPELISTGKVARGWIDIVPVQLNQSIASYAKLDVSAGILISQVTAKGKAEKAGLRGGTQRVKYGDEVIYLGGDIITGINGVDISTFEDMYSALMQTKPKDEVTITIDRKGEKKAVIVELVERTAENVALIVR</sequence>
<dbReference type="PANTHER" id="PTHR43343">
    <property type="entry name" value="PEPTIDASE S12"/>
    <property type="match status" value="1"/>
</dbReference>
<dbReference type="Gene3D" id="2.30.42.10">
    <property type="match status" value="1"/>
</dbReference>
<reference evidence="6 7" key="2">
    <citation type="journal article" date="2012" name="Stand. Genomic Sci.">
        <title>Complete genome sequence of the termite hindgut bacterium Spirochaeta coccoides type strain (SPN1(T)), reclassification in the genus Sphaerochaeta as Sphaerochaeta coccoides comb. nov. and emendations of the family Spirochaetaceae and the genus Sphaerochaeta.</title>
        <authorList>
            <person name="Abt B."/>
            <person name="Han C."/>
            <person name="Scheuner C."/>
            <person name="Lu M."/>
            <person name="Lapidus A."/>
            <person name="Nolan M."/>
            <person name="Lucas S."/>
            <person name="Hammon N."/>
            <person name="Deshpande S."/>
            <person name="Cheng J.F."/>
            <person name="Tapia R."/>
            <person name="Goodwin L.A."/>
            <person name="Pitluck S."/>
            <person name="Liolios K."/>
            <person name="Pagani I."/>
            <person name="Ivanova N."/>
            <person name="Mavromatis K."/>
            <person name="Mikhailova N."/>
            <person name="Huntemann M."/>
            <person name="Pati A."/>
            <person name="Chen A."/>
            <person name="Palaniappan K."/>
            <person name="Land M."/>
            <person name="Hauser L."/>
            <person name="Brambilla E.M."/>
            <person name="Rohde M."/>
            <person name="Spring S."/>
            <person name="Gronow S."/>
            <person name="Goker M."/>
            <person name="Woyke T."/>
            <person name="Bristow J."/>
            <person name="Eisen J.A."/>
            <person name="Markowitz V."/>
            <person name="Hugenholtz P."/>
            <person name="Kyrpides N.C."/>
            <person name="Klenk H.P."/>
            <person name="Detter J.C."/>
        </authorList>
    </citation>
    <scope>NUCLEOTIDE SEQUENCE [LARGE SCALE GENOMIC DNA]</scope>
    <source>
        <strain evidence="7">ATCC BAA-1237 / DSM 17374 / SPN1</strain>
    </source>
</reference>
<dbReference type="GO" id="GO:0006508">
    <property type="term" value="P:proteolysis"/>
    <property type="evidence" value="ECO:0007669"/>
    <property type="project" value="UniProtKB-KW"/>
</dbReference>
<dbReference type="InterPro" id="IPR051201">
    <property type="entry name" value="Chloro_Bact_Ser_Proteases"/>
</dbReference>
<protein>
    <submittedName>
        <fullName evidence="6">DegP2 peptidase</fullName>
        <ecNumber evidence="6">3.4.21.108</ecNumber>
    </submittedName>
</protein>
<dbReference type="RefSeq" id="WP_013739564.1">
    <property type="nucleotide sequence ID" value="NC_015436.1"/>
</dbReference>